<keyword evidence="2" id="KW-0645">Protease</keyword>
<dbReference type="SUPFAM" id="SSF50993">
    <property type="entry name" value="Peptidase/esterase 'gauge' domain"/>
    <property type="match status" value="1"/>
</dbReference>
<dbReference type="eggNOG" id="COG1770">
    <property type="taxonomic scope" value="Bacteria"/>
</dbReference>
<organism evidence="7 8">
    <name type="scientific">Methylocella silvestris (strain DSM 15510 / CIP 108128 / LMG 27833 / NCIMB 13906 / BL2)</name>
    <dbReference type="NCBI Taxonomy" id="395965"/>
    <lineage>
        <taxon>Bacteria</taxon>
        <taxon>Pseudomonadati</taxon>
        <taxon>Pseudomonadota</taxon>
        <taxon>Alphaproteobacteria</taxon>
        <taxon>Hyphomicrobiales</taxon>
        <taxon>Beijerinckiaceae</taxon>
        <taxon>Methylocella</taxon>
    </lineage>
</organism>
<dbReference type="RefSeq" id="WP_012590692.1">
    <property type="nucleotide sequence ID" value="NC_011666.1"/>
</dbReference>
<dbReference type="InterPro" id="IPR001375">
    <property type="entry name" value="Peptidase_S9_cat"/>
</dbReference>
<dbReference type="InterPro" id="IPR002470">
    <property type="entry name" value="Peptidase_S9A"/>
</dbReference>
<evidence type="ECO:0000313" key="7">
    <source>
        <dbReference type="EMBL" id="ACK50622.1"/>
    </source>
</evidence>
<keyword evidence="4" id="KW-0720">Serine protease</keyword>
<evidence type="ECO:0000259" key="6">
    <source>
        <dbReference type="Pfam" id="PF02897"/>
    </source>
</evidence>
<dbReference type="GO" id="GO:0004252">
    <property type="term" value="F:serine-type endopeptidase activity"/>
    <property type="evidence" value="ECO:0007669"/>
    <property type="project" value="UniProtKB-EC"/>
</dbReference>
<keyword evidence="8" id="KW-1185">Reference proteome</keyword>
<dbReference type="Proteomes" id="UP000002257">
    <property type="component" value="Chromosome"/>
</dbReference>
<accession>B8EK82</accession>
<dbReference type="PANTHER" id="PTHR11757">
    <property type="entry name" value="PROTEASE FAMILY S9A OLIGOPEPTIDASE"/>
    <property type="match status" value="1"/>
</dbReference>
<reference evidence="7 8" key="1">
    <citation type="journal article" date="2010" name="J. Bacteriol.">
        <title>Complete genome sequence of the aerobic facultative methanotroph Methylocella silvestris BL2.</title>
        <authorList>
            <person name="Chen Y."/>
            <person name="Crombie A."/>
            <person name="Rahman M.T."/>
            <person name="Dedysh S.N."/>
            <person name="Liesack W."/>
            <person name="Stott M.B."/>
            <person name="Alam M."/>
            <person name="Theisen A.R."/>
            <person name="Murrell J.C."/>
            <person name="Dunfield P.F."/>
        </authorList>
    </citation>
    <scope>NUCLEOTIDE SEQUENCE [LARGE SCALE GENOMIC DNA]</scope>
    <source>
        <strain evidence="8">DSM 15510 / CIP 108128 / LMG 27833 / NCIMB 13906 / BL2</strain>
    </source>
</reference>
<dbReference type="EMBL" id="CP001280">
    <property type="protein sequence ID" value="ACK50622.1"/>
    <property type="molecule type" value="Genomic_DNA"/>
</dbReference>
<dbReference type="Pfam" id="PF00326">
    <property type="entry name" value="Peptidase_S9"/>
    <property type="match status" value="1"/>
</dbReference>
<dbReference type="GO" id="GO:0006508">
    <property type="term" value="P:proteolysis"/>
    <property type="evidence" value="ECO:0007669"/>
    <property type="project" value="UniProtKB-KW"/>
</dbReference>
<dbReference type="MEROPS" id="S09.010"/>
<dbReference type="InterPro" id="IPR002471">
    <property type="entry name" value="Pept_S9_AS"/>
</dbReference>
<evidence type="ECO:0000256" key="4">
    <source>
        <dbReference type="ARBA" id="ARBA00022825"/>
    </source>
</evidence>
<dbReference type="AlphaFoldDB" id="B8EK82"/>
<feature type="domain" description="Peptidase S9 prolyl oligopeptidase catalytic" evidence="5">
    <location>
        <begin position="478"/>
        <end position="694"/>
    </location>
</feature>
<dbReference type="EC" id="3.4.21.83" evidence="7"/>
<keyword evidence="3 7" id="KW-0378">Hydrolase</keyword>
<name>B8EK82_METSB</name>
<evidence type="ECO:0000313" key="8">
    <source>
        <dbReference type="Proteomes" id="UP000002257"/>
    </source>
</evidence>
<dbReference type="Gene3D" id="2.130.10.120">
    <property type="entry name" value="Prolyl oligopeptidase, N-terminal domain"/>
    <property type="match status" value="1"/>
</dbReference>
<evidence type="ECO:0000256" key="2">
    <source>
        <dbReference type="ARBA" id="ARBA00022670"/>
    </source>
</evidence>
<dbReference type="PRINTS" id="PR00862">
    <property type="entry name" value="PROLIGOPTASE"/>
</dbReference>
<dbReference type="HOGENOM" id="CLU_011290_0_1_5"/>
<dbReference type="KEGG" id="msl:Msil_1674"/>
<dbReference type="Pfam" id="PF02897">
    <property type="entry name" value="Peptidase_S9_N"/>
    <property type="match status" value="1"/>
</dbReference>
<proteinExistence type="inferred from homology"/>
<dbReference type="InterPro" id="IPR051543">
    <property type="entry name" value="Serine_Peptidase_S9A"/>
</dbReference>
<evidence type="ECO:0000256" key="3">
    <source>
        <dbReference type="ARBA" id="ARBA00022801"/>
    </source>
</evidence>
<dbReference type="InterPro" id="IPR023302">
    <property type="entry name" value="Pept_S9A_N"/>
</dbReference>
<dbReference type="SUPFAM" id="SSF53474">
    <property type="entry name" value="alpha/beta-Hydrolases"/>
    <property type="match status" value="1"/>
</dbReference>
<gene>
    <name evidence="7" type="ordered locus">Msil_1674</name>
</gene>
<dbReference type="Gene3D" id="3.40.50.1820">
    <property type="entry name" value="alpha/beta hydrolase"/>
    <property type="match status" value="1"/>
</dbReference>
<comment type="similarity">
    <text evidence="1">Belongs to the peptidase S9A family.</text>
</comment>
<evidence type="ECO:0000259" key="5">
    <source>
        <dbReference type="Pfam" id="PF00326"/>
    </source>
</evidence>
<protein>
    <submittedName>
        <fullName evidence="7">Oligopeptidase B</fullName>
        <ecNumber evidence="7">3.4.21.83</ecNumber>
    </submittedName>
</protein>
<sequence length="710" mass="78479">MAHIPASPPPEVERRIETKFAHGVALSDEYAWLKAENWREVLRDPAALPAAIRAALEAENAYAAAVLEPYEALRKELVRDMRSRIKEDDAEAPSPDGRFLYYARFNQGSQHPIFCRAEEDGGDVHILLDADALSKGKAFFHLGEARHSPDHQTFGWSVDEKGSELHSIRVRDLESGTDGPDVVEDTDGAFVFSANSRQYYYVRVDENNRPSCVLRHDIGSDPASDTVILEELDPRWFIHVRPSQSGAFAIISISDHDASECWLLDLANPAAQARLIEPRAPGVRYEVEHRGERLFMTTNADGAEDFKIVSAPLATPGKAFWVDEVPHKPGRMIIELSVFPDYLVWLERENGLPRIIVRHVESGEDHAVAFAEEAFSLSINGRFAFDTKLLRFTYSSMTTPRETYDYDLATRARILRKRQIIPSGFDPADYVTRRLYAPAPDGESVPVSIVHRRDLDLGRGAPLLLYGYGAYGYATPASFSASRLALIDRGFIFAIAHIRGGTDKGWRWYTSGKLDNKPNSFSDFIAAARHLIAFGLTGERRIVIQGGSAGGMLMGAVANLAPELFAGVIADVPFVDVLNTILDAELPLTPPEWLEWGDPIRDEAAFHKIRSYSPYDNVAAKAYPPILALGGLTDPRVTYWEPLKWISRLRATMTGGGPVLCKTNMGAGHGGAPGRFDRLEEAALQYAFAIACVKGAFERRGEDGGAARSG</sequence>
<dbReference type="InterPro" id="IPR029058">
    <property type="entry name" value="AB_hydrolase_fold"/>
</dbReference>
<dbReference type="PROSITE" id="PS00708">
    <property type="entry name" value="PRO_ENDOPEP_SER"/>
    <property type="match status" value="1"/>
</dbReference>
<feature type="domain" description="Peptidase S9A N-terminal" evidence="6">
    <location>
        <begin position="14"/>
        <end position="417"/>
    </location>
</feature>
<evidence type="ECO:0000256" key="1">
    <source>
        <dbReference type="ARBA" id="ARBA00005228"/>
    </source>
</evidence>
<dbReference type="PANTHER" id="PTHR11757:SF19">
    <property type="entry name" value="PROLYL ENDOPEPTIDASE-LIKE"/>
    <property type="match status" value="1"/>
</dbReference>